<dbReference type="PANTHER" id="PTHR33240:SF8">
    <property type="entry name" value="OS03G0439900 PROTEIN"/>
    <property type="match status" value="1"/>
</dbReference>
<dbReference type="Proteomes" id="UP001604336">
    <property type="component" value="Unassembled WGS sequence"/>
</dbReference>
<dbReference type="EMBL" id="JBFOLK010000002">
    <property type="protein sequence ID" value="KAL2531937.1"/>
    <property type="molecule type" value="Genomic_DNA"/>
</dbReference>
<accession>A0ABD1V3Y6</accession>
<sequence>MALIAALIDPEAYQEKVLEPIKSTAYQDCMATITFNDDDLQLGSRLHNRPLYVSGYIRESLFHVIDAKTSYELLLGRVWLHETGVVPSTWHQCFKYSRDGDVKSVVAESKPFLEEESYFAEAKFYSEGEDFYSVGLSTAGFEIKKDTNNDHRLIVVPPHQLMTSRSKTTCGEPSKGKQPQTTSADVKVLRKELTFSIPNIPKLTLPYQLVTVPETSKVSTSIPSIEKLCISNSTKQNMPHVKEVENPKQNFKGHYNSQVKKLFENAGFGKGEPRKLGDLNAVLLDGRVPSDSDGSFIAQPKYGLAYNPGLPRKIKVKKVSSNPIMIQIYETVEDELKESRPSVFDRIQSENVRVSVFERLERETSTIVNPRGRMSVFQRLSGDSSTSVQVDKDAQVSSESIQRQSIFSRLGAKTSNSCLKPQQSRKKNKNRRTVPSQKNSEHKEEVSINHIAFEEASDSDSELENSTTVNEPEPAPPIFEEGEQATVDDLK</sequence>
<reference evidence="3" key="1">
    <citation type="submission" date="2024-07" db="EMBL/GenBank/DDBJ databases">
        <title>Two chromosome-level genome assemblies of Korean endemic species Abeliophyllum distichum and Forsythia ovata (Oleaceae).</title>
        <authorList>
            <person name="Jang H."/>
        </authorList>
    </citation>
    <scope>NUCLEOTIDE SEQUENCE [LARGE SCALE GENOMIC DNA]</scope>
</reference>
<feature type="compositionally biased region" description="Basic residues" evidence="1">
    <location>
        <begin position="423"/>
        <end position="432"/>
    </location>
</feature>
<organism evidence="2 3">
    <name type="scientific">Abeliophyllum distichum</name>
    <dbReference type="NCBI Taxonomy" id="126358"/>
    <lineage>
        <taxon>Eukaryota</taxon>
        <taxon>Viridiplantae</taxon>
        <taxon>Streptophyta</taxon>
        <taxon>Embryophyta</taxon>
        <taxon>Tracheophyta</taxon>
        <taxon>Spermatophyta</taxon>
        <taxon>Magnoliopsida</taxon>
        <taxon>eudicotyledons</taxon>
        <taxon>Gunneridae</taxon>
        <taxon>Pentapetalae</taxon>
        <taxon>asterids</taxon>
        <taxon>lamiids</taxon>
        <taxon>Lamiales</taxon>
        <taxon>Oleaceae</taxon>
        <taxon>Forsythieae</taxon>
        <taxon>Abeliophyllum</taxon>
    </lineage>
</organism>
<name>A0ABD1V3Y6_9LAMI</name>
<dbReference type="AlphaFoldDB" id="A0ABD1V3Y6"/>
<feature type="compositionally biased region" description="Polar residues" evidence="1">
    <location>
        <begin position="381"/>
        <end position="422"/>
    </location>
</feature>
<comment type="caution">
    <text evidence="2">The sequence shown here is derived from an EMBL/GenBank/DDBJ whole genome shotgun (WGS) entry which is preliminary data.</text>
</comment>
<proteinExistence type="predicted"/>
<keyword evidence="3" id="KW-1185">Reference proteome</keyword>
<feature type="region of interest" description="Disordered" evidence="1">
    <location>
        <begin position="164"/>
        <end position="184"/>
    </location>
</feature>
<protein>
    <submittedName>
        <fullName evidence="2">Ribonuclease H</fullName>
    </submittedName>
</protein>
<dbReference type="PANTHER" id="PTHR33240">
    <property type="entry name" value="OS08G0508500 PROTEIN"/>
    <property type="match status" value="1"/>
</dbReference>
<gene>
    <name evidence="2" type="ORF">Adt_05288</name>
</gene>
<feature type="region of interest" description="Disordered" evidence="1">
    <location>
        <begin position="380"/>
        <end position="491"/>
    </location>
</feature>
<evidence type="ECO:0000313" key="3">
    <source>
        <dbReference type="Proteomes" id="UP001604336"/>
    </source>
</evidence>
<evidence type="ECO:0000313" key="2">
    <source>
        <dbReference type="EMBL" id="KAL2531937.1"/>
    </source>
</evidence>
<evidence type="ECO:0000256" key="1">
    <source>
        <dbReference type="SAM" id="MobiDB-lite"/>
    </source>
</evidence>